<dbReference type="Pfam" id="PF00047">
    <property type="entry name" value="ig"/>
    <property type="match status" value="1"/>
</dbReference>
<dbReference type="InterPro" id="IPR003599">
    <property type="entry name" value="Ig_sub"/>
</dbReference>
<keyword evidence="3" id="KW-1133">Transmembrane helix</keyword>
<dbReference type="Pfam" id="PF07679">
    <property type="entry name" value="I-set"/>
    <property type="match status" value="2"/>
</dbReference>
<accession>A0A2B4SBX3</accession>
<feature type="signal peptide" evidence="4">
    <location>
        <begin position="1"/>
        <end position="22"/>
    </location>
</feature>
<dbReference type="GO" id="GO:0005886">
    <property type="term" value="C:plasma membrane"/>
    <property type="evidence" value="ECO:0007669"/>
    <property type="project" value="TreeGrafter"/>
</dbReference>
<feature type="domain" description="Ig-like" evidence="5">
    <location>
        <begin position="251"/>
        <end position="337"/>
    </location>
</feature>
<evidence type="ECO:0000313" key="7">
    <source>
        <dbReference type="Proteomes" id="UP000225706"/>
    </source>
</evidence>
<dbReference type="SMART" id="SM00408">
    <property type="entry name" value="IGc2"/>
    <property type="match status" value="3"/>
</dbReference>
<dbReference type="SMART" id="SM00409">
    <property type="entry name" value="IG"/>
    <property type="match status" value="5"/>
</dbReference>
<dbReference type="InterPro" id="IPR003598">
    <property type="entry name" value="Ig_sub2"/>
</dbReference>
<dbReference type="InterPro" id="IPR007110">
    <property type="entry name" value="Ig-like_dom"/>
</dbReference>
<feature type="domain" description="Ig-like" evidence="5">
    <location>
        <begin position="147"/>
        <end position="224"/>
    </location>
</feature>
<dbReference type="InterPro" id="IPR050958">
    <property type="entry name" value="Cell_Adh-Cytoskel_Orgn"/>
</dbReference>
<evidence type="ECO:0000256" key="3">
    <source>
        <dbReference type="SAM" id="Phobius"/>
    </source>
</evidence>
<keyword evidence="3" id="KW-0812">Transmembrane</keyword>
<reference evidence="7" key="1">
    <citation type="journal article" date="2017" name="bioRxiv">
        <title>Comparative analysis of the genomes of Stylophora pistillata and Acropora digitifera provides evidence for extensive differences between species of corals.</title>
        <authorList>
            <person name="Voolstra C.R."/>
            <person name="Li Y."/>
            <person name="Liew Y.J."/>
            <person name="Baumgarten S."/>
            <person name="Zoccola D."/>
            <person name="Flot J.-F."/>
            <person name="Tambutte S."/>
            <person name="Allemand D."/>
            <person name="Aranda M."/>
        </authorList>
    </citation>
    <scope>NUCLEOTIDE SEQUENCE [LARGE SCALE GENOMIC DNA]</scope>
</reference>
<evidence type="ECO:0000313" key="6">
    <source>
        <dbReference type="EMBL" id="PFX26533.1"/>
    </source>
</evidence>
<dbReference type="InterPro" id="IPR013151">
    <property type="entry name" value="Immunoglobulin_dom"/>
</dbReference>
<keyword evidence="3" id="KW-0472">Membrane</keyword>
<sequence length="642" mass="72796">MADVARILLLSVSIWLVQSVRGANDVEIVEPRPKSVYAFEFDSANVTCVALSSSGTNETLNIRFMRRDDFFDLHELKEDKNVFFKSQIQQEGENKKLFRTMVIKNLTRKYDSSYGNQGGYECHAFAGNRSVDQFAFNVYAIEKSEVPKVTVTPHVQVLKNDEDLTLFCNLTNRGSDGTDLENMFWFKDGVLLNSIPIGESEKVTLELSLKIGSVGVKDGGIYSCLLGVKLRRVLEHNVSDDALIRIATWFPGKHAKTNMHNVEQKSFKGDNMSFECAAKGFPLEIEWKLKKKNEDTVQACINGTTDERYKIQRRTAHDPYVLTISDVQYSDRGFYYCCLPSNCSDNVKDNCQRFVLRVRGDEIPTVKVPDSSVLNVGDDITIFCNLTGRGNENSTPLKRISWFKDGKLLRSVRNPDPDVKQDFLDPLKLPKVDVRQGGTYTCLLEVKLRHIKEYNVTDDTFIKIAPWLPKPKEDIEKKASKGSNVSFECAAKGFPLEVEWKVKKKNEDTVQACINGSSEHYKVHQDTFGPSILTLSEVDYTDRGFYYCCLPSNCSKNVEDKCQRFVLRVRDPLGPLWPFIGIVVEALVLFLIIFIAEKRKKDKEKGVKQVDGRLEFSYSSTDDGNGTRGQVRLRKMGEIPVA</sequence>
<proteinExistence type="predicted"/>
<dbReference type="PANTHER" id="PTHR45080">
    <property type="entry name" value="CONTACTIN 5"/>
    <property type="match status" value="1"/>
</dbReference>
<dbReference type="OrthoDB" id="5983873at2759"/>
<dbReference type="SUPFAM" id="SSF48726">
    <property type="entry name" value="Immunoglobulin"/>
    <property type="match status" value="4"/>
</dbReference>
<keyword evidence="1 4" id="KW-0732">Signal</keyword>
<dbReference type="PANTHER" id="PTHR45080:SF8">
    <property type="entry name" value="IG-LIKE DOMAIN-CONTAINING PROTEIN"/>
    <property type="match status" value="1"/>
</dbReference>
<dbReference type="InterPro" id="IPR013783">
    <property type="entry name" value="Ig-like_fold"/>
</dbReference>
<dbReference type="InterPro" id="IPR036179">
    <property type="entry name" value="Ig-like_dom_sf"/>
</dbReference>
<feature type="domain" description="Ig-like" evidence="5">
    <location>
        <begin position="469"/>
        <end position="559"/>
    </location>
</feature>
<evidence type="ECO:0000256" key="1">
    <source>
        <dbReference type="ARBA" id="ARBA00022729"/>
    </source>
</evidence>
<comment type="caution">
    <text evidence="6">The sequence shown here is derived from an EMBL/GenBank/DDBJ whole genome shotgun (WGS) entry which is preliminary data.</text>
</comment>
<dbReference type="AlphaFoldDB" id="A0A2B4SBX3"/>
<dbReference type="InterPro" id="IPR013098">
    <property type="entry name" value="Ig_I-set"/>
</dbReference>
<organism evidence="6 7">
    <name type="scientific">Stylophora pistillata</name>
    <name type="common">Smooth cauliflower coral</name>
    <dbReference type="NCBI Taxonomy" id="50429"/>
    <lineage>
        <taxon>Eukaryota</taxon>
        <taxon>Metazoa</taxon>
        <taxon>Cnidaria</taxon>
        <taxon>Anthozoa</taxon>
        <taxon>Hexacorallia</taxon>
        <taxon>Scleractinia</taxon>
        <taxon>Astrocoeniina</taxon>
        <taxon>Pocilloporidae</taxon>
        <taxon>Stylophora</taxon>
    </lineage>
</organism>
<feature type="chain" id="PRO_5013038558" evidence="4">
    <location>
        <begin position="23"/>
        <end position="642"/>
    </location>
</feature>
<dbReference type="EMBL" id="LSMT01000123">
    <property type="protein sequence ID" value="PFX26533.1"/>
    <property type="molecule type" value="Genomic_DNA"/>
</dbReference>
<feature type="domain" description="Ig-like" evidence="5">
    <location>
        <begin position="364"/>
        <end position="457"/>
    </location>
</feature>
<evidence type="ECO:0000256" key="2">
    <source>
        <dbReference type="ARBA" id="ARBA00023157"/>
    </source>
</evidence>
<dbReference type="Gene3D" id="2.60.40.10">
    <property type="entry name" value="Immunoglobulins"/>
    <property type="match status" value="4"/>
</dbReference>
<protein>
    <submittedName>
        <fullName evidence="6">Basigin</fullName>
    </submittedName>
</protein>
<keyword evidence="7" id="KW-1185">Reference proteome</keyword>
<dbReference type="Proteomes" id="UP000225706">
    <property type="component" value="Unassembled WGS sequence"/>
</dbReference>
<evidence type="ECO:0000259" key="5">
    <source>
        <dbReference type="PROSITE" id="PS50835"/>
    </source>
</evidence>
<dbReference type="PROSITE" id="PS50835">
    <property type="entry name" value="IG_LIKE"/>
    <property type="match status" value="4"/>
</dbReference>
<gene>
    <name evidence="6" type="primary">BSG</name>
    <name evidence="6" type="ORF">AWC38_SpisGene8783</name>
</gene>
<dbReference type="GO" id="GO:0007156">
    <property type="term" value="P:homophilic cell adhesion via plasma membrane adhesion molecules"/>
    <property type="evidence" value="ECO:0007669"/>
    <property type="project" value="TreeGrafter"/>
</dbReference>
<dbReference type="STRING" id="50429.A0A2B4SBX3"/>
<evidence type="ECO:0000256" key="4">
    <source>
        <dbReference type="SAM" id="SignalP"/>
    </source>
</evidence>
<name>A0A2B4SBX3_STYPI</name>
<dbReference type="CDD" id="cd00096">
    <property type="entry name" value="Ig"/>
    <property type="match status" value="1"/>
</dbReference>
<keyword evidence="2" id="KW-1015">Disulfide bond</keyword>
<feature type="transmembrane region" description="Helical" evidence="3">
    <location>
        <begin position="576"/>
        <end position="596"/>
    </location>
</feature>